<dbReference type="Proteomes" id="UP001175271">
    <property type="component" value="Unassembled WGS sequence"/>
</dbReference>
<sequence>MATPNKNRETGDEIVLSDDSDDEIGSTDEMLGPSSEDEDDSSTASSSGSSSAHSVSESSDPLSSSDSEQSDCLSDVWSDDGISKSGSPTLEAQEAQLRNDFNEVIRGMAEDDVSDFDALQTILEMHKHPVVAKYHVHFIGDFDWTVALEKARLDQIAVNGQLFYAINKNIADLSMKFNEHTYAVSYYLQALTIHPENSELWWRCAVNASKSADWNTALFALSMGERSVRSIRLLAVVQFCTLQYEACIGNLALLLHHESAVDDDSRMLATVIKDEIAVISDSLHKRVAEKFRNNDYGSDWKFVEASDLQRAAIVDNITALRKPYNPESFELKTPFATIVEKVSQKMKIDEFGVCLCDLYDRINEFSILIVQKIRLQFSEGTIEESTITQPKQPVDLNGEVCTDVVECLCDVLDSVCCMEHLICQVAEEKVKQLKQKPDSLKRKMKKRMSAFAIYQRRSTRYIEQGDNTDDEDEDRLLEYLDVSEQLSNRRSSRYELRRYDKTQTSPKDVVTYDPPSPERFEAFLRELYHDASKEYVVKELMERFLVFLTSGNFEIVGFLKDIFLGVYNRWRSIQSANDESACSEMLDFHLAAFELGCEEAYTFCSLGVKEYEDVARFYWVMAKRPHLNVEMQMQYLKNVEDIMDSDAMKDRGRVFSFAPRRHTVSVKAAVAERMEILRKTQLEQLDVFVRNSDYAQIISLLESHFNWSDSDLRDVINNAFILIDCYTKTEQKDKALEWTVRIVRASWKGTLCDVDRVISVLESLEIDADNDECLLHDLANYLYLLRETDKLVRSPIFWIRLYEVTKCREGGITEEVVKAHMKKSDEDEYRSEETMPTRALSVLQYAHAKLGDLKCCAADKGAFLLFYIAELNRIVSTESIRNMFFSRSWPWEKCRSNSDVANTVVEELNQLLVCLFGNITKRKVACDDHHAQCDFETSWKEAELVIPLLFREKLHLFDDKLKVAPESIDLLLKKFAFIWKETCPKTDKEFCRFLEERVMCAWPRVAKEEPARDRIRSTVFYALTLHYYQVNSSKEAHEFARRFLTAAYKGDPAWTASAWAIYAHTYSILLLNETDENLFRNAEKCSFAFKAGFNEKDDVAIMHFEYADTAYQFRTRIARYACSLDRCLARGKALNMLPKLLEDCRNHVDRANELNNAESEPEQDIEWLVCYFNGKVAEKLDEPSEKVLCWYYQCAKVLERQGYQYPLKISKKKQENLEPIELHYRLYAYIWKRLSNFDEIPSLKDMNVLTVYAEHFENHGVTRKYLVSPGADELFENEPDVAIVLGELTHRASLKKTEAMDADIFDIVSDMVERVHLRERCLSLCESNFSLVVSRYPYHYKAHCRIAEMEQRQGHYKKAASLLFQKLFKKRNPYVSVFENCISIQRNDIERSGSYEFHMDRLMELSLFCCFKTNDIEKLCSLLYSLGLASWTPGVLKEQKRKERIAMARKFILTLIERNDGNVLKLTSREKETFWKTAMTFYEKSKVNCDELTRKSFEVIQKKISEAARKHREHVAAKFRQSAATRKAHAPTTTQQTAQNNVAIHLMNYLVGLQNLQQSRVNATALHQMLGNVSGPASGLFSNLLKRPAPPAEGPSSSSSGVPPYKISKQS</sequence>
<protein>
    <recommendedName>
        <fullName evidence="6">Calcineurin-binding protein cabin-1 MEF2-binding domain-containing protein</fullName>
    </recommendedName>
</protein>
<dbReference type="GO" id="GO:0005634">
    <property type="term" value="C:nucleus"/>
    <property type="evidence" value="ECO:0007669"/>
    <property type="project" value="UniProtKB-SubCell"/>
</dbReference>
<feature type="compositionally biased region" description="Low complexity" evidence="3">
    <location>
        <begin position="42"/>
        <end position="75"/>
    </location>
</feature>
<dbReference type="GO" id="GO:0006325">
    <property type="term" value="P:chromatin organization"/>
    <property type="evidence" value="ECO:0007669"/>
    <property type="project" value="InterPro"/>
</dbReference>
<organism evidence="4 5">
    <name type="scientific">Steinernema hermaphroditum</name>
    <dbReference type="NCBI Taxonomy" id="289476"/>
    <lineage>
        <taxon>Eukaryota</taxon>
        <taxon>Metazoa</taxon>
        <taxon>Ecdysozoa</taxon>
        <taxon>Nematoda</taxon>
        <taxon>Chromadorea</taxon>
        <taxon>Rhabditida</taxon>
        <taxon>Tylenchina</taxon>
        <taxon>Panagrolaimomorpha</taxon>
        <taxon>Strongyloidoidea</taxon>
        <taxon>Steinernematidae</taxon>
        <taxon>Steinernema</taxon>
    </lineage>
</organism>
<feature type="region of interest" description="Disordered" evidence="3">
    <location>
        <begin position="1"/>
        <end position="91"/>
    </location>
</feature>
<feature type="compositionally biased region" description="Acidic residues" evidence="3">
    <location>
        <begin position="15"/>
        <end position="26"/>
    </location>
</feature>
<feature type="compositionally biased region" description="Low complexity" evidence="3">
    <location>
        <begin position="1594"/>
        <end position="1604"/>
    </location>
</feature>
<evidence type="ECO:0000256" key="1">
    <source>
        <dbReference type="ARBA" id="ARBA00004123"/>
    </source>
</evidence>
<name>A0AA39IL78_9BILA</name>
<proteinExistence type="predicted"/>
<dbReference type="EMBL" id="JAUCMV010000001">
    <property type="protein sequence ID" value="KAK0426367.1"/>
    <property type="molecule type" value="Genomic_DNA"/>
</dbReference>
<dbReference type="PANTHER" id="PTHR15502:SF7">
    <property type="entry name" value="CALCINEURIN-BINDING PROTEIN CABIN-1"/>
    <property type="match status" value="1"/>
</dbReference>
<keyword evidence="5" id="KW-1185">Reference proteome</keyword>
<feature type="region of interest" description="Disordered" evidence="3">
    <location>
        <begin position="1582"/>
        <end position="1611"/>
    </location>
</feature>
<feature type="compositionally biased region" description="Basic and acidic residues" evidence="3">
    <location>
        <begin position="1"/>
        <end position="11"/>
    </location>
</feature>
<keyword evidence="2" id="KW-0539">Nucleus</keyword>
<evidence type="ECO:0008006" key="6">
    <source>
        <dbReference type="Google" id="ProtNLM"/>
    </source>
</evidence>
<reference evidence="4" key="1">
    <citation type="submission" date="2023-06" db="EMBL/GenBank/DDBJ databases">
        <title>Genomic analysis of the entomopathogenic nematode Steinernema hermaphroditum.</title>
        <authorList>
            <person name="Schwarz E.M."/>
            <person name="Heppert J.K."/>
            <person name="Baniya A."/>
            <person name="Schwartz H.T."/>
            <person name="Tan C.-H."/>
            <person name="Antoshechkin I."/>
            <person name="Sternberg P.W."/>
            <person name="Goodrich-Blair H."/>
            <person name="Dillman A.R."/>
        </authorList>
    </citation>
    <scope>NUCLEOTIDE SEQUENCE</scope>
    <source>
        <strain evidence="4">PS9179</strain>
        <tissue evidence="4">Whole animal</tissue>
    </source>
</reference>
<gene>
    <name evidence="4" type="ORF">QR680_009673</name>
</gene>
<evidence type="ECO:0000313" key="5">
    <source>
        <dbReference type="Proteomes" id="UP001175271"/>
    </source>
</evidence>
<dbReference type="InterPro" id="IPR011990">
    <property type="entry name" value="TPR-like_helical_dom_sf"/>
</dbReference>
<comment type="caution">
    <text evidence="4">The sequence shown here is derived from an EMBL/GenBank/DDBJ whole genome shotgun (WGS) entry which is preliminary data.</text>
</comment>
<dbReference type="GO" id="GO:0031491">
    <property type="term" value="F:nucleosome binding"/>
    <property type="evidence" value="ECO:0007669"/>
    <property type="project" value="TreeGrafter"/>
</dbReference>
<dbReference type="SUPFAM" id="SSF48452">
    <property type="entry name" value="TPR-like"/>
    <property type="match status" value="1"/>
</dbReference>
<evidence type="ECO:0000256" key="2">
    <source>
        <dbReference type="ARBA" id="ARBA00023242"/>
    </source>
</evidence>
<accession>A0AA39IL78</accession>
<evidence type="ECO:0000256" key="3">
    <source>
        <dbReference type="SAM" id="MobiDB-lite"/>
    </source>
</evidence>
<comment type="subcellular location">
    <subcellularLocation>
        <location evidence="1">Nucleus</location>
    </subcellularLocation>
</comment>
<dbReference type="PANTHER" id="PTHR15502">
    <property type="entry name" value="CALCINEURIN-BINDING PROTEIN CABIN 1-RELATED"/>
    <property type="match status" value="1"/>
</dbReference>
<evidence type="ECO:0000313" key="4">
    <source>
        <dbReference type="EMBL" id="KAK0426367.1"/>
    </source>
</evidence>
<dbReference type="InterPro" id="IPR033053">
    <property type="entry name" value="Hir3/CABIN1"/>
</dbReference>